<proteinExistence type="predicted"/>
<gene>
    <name evidence="1" type="ORF">CXU09_08310</name>
</gene>
<protein>
    <submittedName>
        <fullName evidence="1">Uncharacterized protein</fullName>
    </submittedName>
</protein>
<reference evidence="1 2" key="1">
    <citation type="journal article" date="2017" name="BMC Genomics">
        <title>Genome sequencing of 39 Akkermansia muciniphila isolates reveals its population structure, genomic and functional diverisity, and global distribution in mammalian gut microbiotas.</title>
        <authorList>
            <person name="Guo X."/>
            <person name="Li S."/>
            <person name="Zhang J."/>
            <person name="Wu F."/>
            <person name="Li X."/>
            <person name="Wu D."/>
            <person name="Zhang M."/>
            <person name="Ou Z."/>
            <person name="Jie Z."/>
            <person name="Yan Q."/>
            <person name="Li P."/>
            <person name="Yi J."/>
            <person name="Peng Y."/>
        </authorList>
    </citation>
    <scope>NUCLEOTIDE SEQUENCE [LARGE SCALE GENOMIC DNA]</scope>
    <source>
        <strain evidence="1 2">GP43</strain>
    </source>
</reference>
<dbReference type="Proteomes" id="UP000235914">
    <property type="component" value="Unassembled WGS sequence"/>
</dbReference>
<sequence length="62" mass="7126">MRGNIPSFFKSLLVSNKKIKIIKFKMMTEHIAAFFFQTSGRLKAWRASRHSRGASGARKKIL</sequence>
<evidence type="ECO:0000313" key="1">
    <source>
        <dbReference type="EMBL" id="PNC56068.1"/>
    </source>
</evidence>
<accession>A0AAP8NKN7</accession>
<organism evidence="1 2">
    <name type="scientific">Akkermansia muciniphila</name>
    <dbReference type="NCBI Taxonomy" id="239935"/>
    <lineage>
        <taxon>Bacteria</taxon>
        <taxon>Pseudomonadati</taxon>
        <taxon>Verrucomicrobiota</taxon>
        <taxon>Verrucomicrobiia</taxon>
        <taxon>Verrucomicrobiales</taxon>
        <taxon>Akkermansiaceae</taxon>
        <taxon>Akkermansia</taxon>
    </lineage>
</organism>
<evidence type="ECO:0000313" key="2">
    <source>
        <dbReference type="Proteomes" id="UP000235914"/>
    </source>
</evidence>
<comment type="caution">
    <text evidence="1">The sequence shown here is derived from an EMBL/GenBank/DDBJ whole genome shotgun (WGS) entry which is preliminary data.</text>
</comment>
<name>A0AAP8NKN7_9BACT</name>
<dbReference type="AlphaFoldDB" id="A0AAP8NKN7"/>
<dbReference type="EMBL" id="PJKN01000004">
    <property type="protein sequence ID" value="PNC56068.1"/>
    <property type="molecule type" value="Genomic_DNA"/>
</dbReference>